<dbReference type="Pfam" id="PF00392">
    <property type="entry name" value="GntR"/>
    <property type="match status" value="1"/>
</dbReference>
<name>A0A2S7U1X1_9BACT</name>
<dbReference type="Gene3D" id="3.40.50.2300">
    <property type="match status" value="2"/>
</dbReference>
<dbReference type="Proteomes" id="UP000239907">
    <property type="component" value="Unassembled WGS sequence"/>
</dbReference>
<keyword evidence="1" id="KW-0805">Transcription regulation</keyword>
<organism evidence="5 6">
    <name type="scientific">Rubritalea profundi</name>
    <dbReference type="NCBI Taxonomy" id="1658618"/>
    <lineage>
        <taxon>Bacteria</taxon>
        <taxon>Pseudomonadati</taxon>
        <taxon>Verrucomicrobiota</taxon>
        <taxon>Verrucomicrobiia</taxon>
        <taxon>Verrucomicrobiales</taxon>
        <taxon>Rubritaleaceae</taxon>
        <taxon>Rubritalea</taxon>
    </lineage>
</organism>
<dbReference type="OrthoDB" id="191052at2"/>
<evidence type="ECO:0000256" key="2">
    <source>
        <dbReference type="ARBA" id="ARBA00023125"/>
    </source>
</evidence>
<dbReference type="InterPro" id="IPR036390">
    <property type="entry name" value="WH_DNA-bd_sf"/>
</dbReference>
<comment type="caution">
    <text evidence="5">The sequence shown here is derived from an EMBL/GenBank/DDBJ whole genome shotgun (WGS) entry which is preliminary data.</text>
</comment>
<feature type="domain" description="HTH gntR-type" evidence="4">
    <location>
        <begin position="10"/>
        <end position="63"/>
    </location>
</feature>
<keyword evidence="2" id="KW-0238">DNA-binding</keyword>
<protein>
    <recommendedName>
        <fullName evidence="4">HTH gntR-type domain-containing protein</fullName>
    </recommendedName>
</protein>
<dbReference type="EMBL" id="MQWA01000001">
    <property type="protein sequence ID" value="PQJ28173.1"/>
    <property type="molecule type" value="Genomic_DNA"/>
</dbReference>
<feature type="non-terminal residue" evidence="5">
    <location>
        <position position="228"/>
    </location>
</feature>
<evidence type="ECO:0000256" key="1">
    <source>
        <dbReference type="ARBA" id="ARBA00023015"/>
    </source>
</evidence>
<keyword evidence="3" id="KW-0804">Transcription</keyword>
<dbReference type="InterPro" id="IPR028082">
    <property type="entry name" value="Peripla_BP_I"/>
</dbReference>
<dbReference type="InterPro" id="IPR000524">
    <property type="entry name" value="Tscrpt_reg_HTH_GntR"/>
</dbReference>
<reference evidence="5 6" key="1">
    <citation type="submission" date="2016-12" db="EMBL/GenBank/DDBJ databases">
        <title>Study of bacterial adaptation to deep sea.</title>
        <authorList>
            <person name="Song J."/>
            <person name="Yoshizawa S."/>
            <person name="Kogure K."/>
        </authorList>
    </citation>
    <scope>NUCLEOTIDE SEQUENCE [LARGE SCALE GENOMIC DNA]</scope>
    <source>
        <strain evidence="5 6">SAORIC-165</strain>
    </source>
</reference>
<dbReference type="RefSeq" id="WP_129589833.1">
    <property type="nucleotide sequence ID" value="NZ_MQWA01000001.1"/>
</dbReference>
<proteinExistence type="predicted"/>
<dbReference type="GO" id="GO:0003700">
    <property type="term" value="F:DNA-binding transcription factor activity"/>
    <property type="evidence" value="ECO:0007669"/>
    <property type="project" value="InterPro"/>
</dbReference>
<sequence length="228" mass="25171">MDVPHFLSITEQVAAYLRAELVRGRWSGTMPGMNSLAPELEVSTKTVEAALRLLEKEGLLVAQGAGRRRKIMLPEELSKLPGLRVAILCYEQSDQSLDYLVDCKNKLAAAGHPVFYASSNLTEIKMDVRRLAHMVKKTETDAWVVVAGTSEVLQWFMQQKIPAFALYGRRHQLKIAAIGPDSVPALIEATRRLIDLGHQRIVFLDSLFNISEPGITGSAFLDELSAAG</sequence>
<dbReference type="SUPFAM" id="SSF53822">
    <property type="entry name" value="Periplasmic binding protein-like I"/>
    <property type="match status" value="1"/>
</dbReference>
<evidence type="ECO:0000313" key="5">
    <source>
        <dbReference type="EMBL" id="PQJ28173.1"/>
    </source>
</evidence>
<dbReference type="AlphaFoldDB" id="A0A2S7U1X1"/>
<evidence type="ECO:0000256" key="3">
    <source>
        <dbReference type="ARBA" id="ARBA00023163"/>
    </source>
</evidence>
<keyword evidence="6" id="KW-1185">Reference proteome</keyword>
<dbReference type="Gene3D" id="1.10.10.10">
    <property type="entry name" value="Winged helix-like DNA-binding domain superfamily/Winged helix DNA-binding domain"/>
    <property type="match status" value="1"/>
</dbReference>
<dbReference type="GO" id="GO:0003677">
    <property type="term" value="F:DNA binding"/>
    <property type="evidence" value="ECO:0007669"/>
    <property type="project" value="UniProtKB-KW"/>
</dbReference>
<dbReference type="InterPro" id="IPR036388">
    <property type="entry name" value="WH-like_DNA-bd_sf"/>
</dbReference>
<gene>
    <name evidence="5" type="ORF">BSZ32_06425</name>
</gene>
<dbReference type="SUPFAM" id="SSF46785">
    <property type="entry name" value="Winged helix' DNA-binding domain"/>
    <property type="match status" value="1"/>
</dbReference>
<evidence type="ECO:0000259" key="4">
    <source>
        <dbReference type="Pfam" id="PF00392"/>
    </source>
</evidence>
<evidence type="ECO:0000313" key="6">
    <source>
        <dbReference type="Proteomes" id="UP000239907"/>
    </source>
</evidence>
<accession>A0A2S7U1X1</accession>